<evidence type="ECO:0000313" key="2">
    <source>
        <dbReference type="EMBL" id="AWG23623.1"/>
    </source>
</evidence>
<accession>A0A2S1LIP0</accession>
<feature type="chain" id="PRO_5015782163" evidence="1">
    <location>
        <begin position="20"/>
        <end position="107"/>
    </location>
</feature>
<proteinExistence type="predicted"/>
<dbReference type="OrthoDB" id="797657at2"/>
<sequence length="107" mass="12326">MKKVLLILGFLFFSLGAFAQEKSNVRQNELKGPAYKNYKPWMHETVPVKIYTDNNKQDLKGPAYKNYQVARDTSEKDLVLVTTNGDARQKLKGPAYKNFGPWTKKEQ</sequence>
<evidence type="ECO:0000313" key="3">
    <source>
        <dbReference type="Proteomes" id="UP000244527"/>
    </source>
</evidence>
<dbReference type="EMBL" id="CP020918">
    <property type="protein sequence ID" value="AWG23623.1"/>
    <property type="molecule type" value="Genomic_DNA"/>
</dbReference>
<name>A0A2S1LIP0_9FLAO</name>
<protein>
    <submittedName>
        <fullName evidence="2">Uncharacterized protein</fullName>
    </submittedName>
</protein>
<dbReference type="Proteomes" id="UP000244527">
    <property type="component" value="Chromosome"/>
</dbReference>
<reference evidence="2 3" key="1">
    <citation type="submission" date="2017-04" db="EMBL/GenBank/DDBJ databases">
        <title>Compelte genome sequence of WV33.</title>
        <authorList>
            <person name="Lee P.C."/>
        </authorList>
    </citation>
    <scope>NUCLEOTIDE SEQUENCE [LARGE SCALE GENOMIC DNA]</scope>
    <source>
        <strain evidence="2 3">WV33</strain>
    </source>
</reference>
<keyword evidence="3" id="KW-1185">Reference proteome</keyword>
<gene>
    <name evidence="2" type="ORF">FFWV33_10245</name>
</gene>
<evidence type="ECO:0000256" key="1">
    <source>
        <dbReference type="SAM" id="SignalP"/>
    </source>
</evidence>
<dbReference type="KEGG" id="ffa:FFWV33_10245"/>
<dbReference type="AlphaFoldDB" id="A0A2S1LIP0"/>
<keyword evidence="1" id="KW-0732">Signal</keyword>
<organism evidence="2 3">
    <name type="scientific">Flavobacterium faecale</name>
    <dbReference type="NCBI Taxonomy" id="1355330"/>
    <lineage>
        <taxon>Bacteria</taxon>
        <taxon>Pseudomonadati</taxon>
        <taxon>Bacteroidota</taxon>
        <taxon>Flavobacteriia</taxon>
        <taxon>Flavobacteriales</taxon>
        <taxon>Flavobacteriaceae</taxon>
        <taxon>Flavobacterium</taxon>
    </lineage>
</organism>
<feature type="signal peptide" evidence="1">
    <location>
        <begin position="1"/>
        <end position="19"/>
    </location>
</feature>
<dbReference type="RefSeq" id="WP_108742520.1">
    <property type="nucleotide sequence ID" value="NZ_CP020918.1"/>
</dbReference>